<dbReference type="InterPro" id="IPR047046">
    <property type="entry name" value="YpjD/YvdC"/>
</dbReference>
<accession>A0A0G1KB83</accession>
<dbReference type="Gene3D" id="1.10.287.1080">
    <property type="entry name" value="MazG-like"/>
    <property type="match status" value="1"/>
</dbReference>
<dbReference type="PANTHER" id="PTHR42692:SF2">
    <property type="entry name" value="IG HYPOTHETICAL 16995"/>
    <property type="match status" value="1"/>
</dbReference>
<comment type="caution">
    <text evidence="2">The sequence shown here is derived from an EMBL/GenBank/DDBJ whole genome shotgun (WGS) entry which is preliminary data.</text>
</comment>
<dbReference type="PIRSF" id="PIRSF006639">
    <property type="entry name" value="UCP006639_pph"/>
    <property type="match status" value="1"/>
</dbReference>
<name>A0A0G1KB83_9BACT</name>
<dbReference type="InterPro" id="IPR011379">
    <property type="entry name" value="MazG-related_GP37"/>
</dbReference>
<evidence type="ECO:0000313" key="2">
    <source>
        <dbReference type="EMBL" id="KKT80855.1"/>
    </source>
</evidence>
<dbReference type="PANTHER" id="PTHR42692">
    <property type="entry name" value="NUCLEOTIDE PYROPHOSPHOHYDROLASE"/>
    <property type="match status" value="1"/>
</dbReference>
<dbReference type="Pfam" id="PF03819">
    <property type="entry name" value="MazG"/>
    <property type="match status" value="1"/>
</dbReference>
<dbReference type="SUPFAM" id="SSF101386">
    <property type="entry name" value="all-alpha NTP pyrophosphatases"/>
    <property type="match status" value="1"/>
</dbReference>
<dbReference type="InterPro" id="IPR004518">
    <property type="entry name" value="MazG-like_dom"/>
</dbReference>
<dbReference type="Proteomes" id="UP000034032">
    <property type="component" value="Unassembled WGS sequence"/>
</dbReference>
<proteinExistence type="predicted"/>
<sequence>MTIQELQKRIKEFSKEHNLDSAPEYKILDAISELGEVAKEMLKMTDYGKKRAEFKDEMKSELGDLLYSVVTIANSLNVDLEEVIDKVLAKYEKRLEKGGAGSENE</sequence>
<dbReference type="AlphaFoldDB" id="A0A0G1KB83"/>
<dbReference type="GO" id="GO:0016787">
    <property type="term" value="F:hydrolase activity"/>
    <property type="evidence" value="ECO:0007669"/>
    <property type="project" value="UniProtKB-KW"/>
</dbReference>
<dbReference type="CDD" id="cd11523">
    <property type="entry name" value="NTP-PPase"/>
    <property type="match status" value="1"/>
</dbReference>
<evidence type="ECO:0000313" key="3">
    <source>
        <dbReference type="Proteomes" id="UP000034032"/>
    </source>
</evidence>
<dbReference type="EMBL" id="LCJR01000033">
    <property type="protein sequence ID" value="KKT80855.1"/>
    <property type="molecule type" value="Genomic_DNA"/>
</dbReference>
<organism evidence="2 3">
    <name type="scientific">Candidatus Yanofskybacteria bacterium GW2011_GWA2_44_9</name>
    <dbReference type="NCBI Taxonomy" id="1619025"/>
    <lineage>
        <taxon>Bacteria</taxon>
        <taxon>Candidatus Yanofskyibacteriota</taxon>
    </lineage>
</organism>
<protein>
    <submittedName>
        <fullName evidence="2">MazG nucleotide pyrophosphohydrolase</fullName>
    </submittedName>
</protein>
<reference evidence="2 3" key="1">
    <citation type="journal article" date="2015" name="Nature">
        <title>rRNA introns, odd ribosomes, and small enigmatic genomes across a large radiation of phyla.</title>
        <authorList>
            <person name="Brown C.T."/>
            <person name="Hug L.A."/>
            <person name="Thomas B.C."/>
            <person name="Sharon I."/>
            <person name="Castelle C.J."/>
            <person name="Singh A."/>
            <person name="Wilkins M.J."/>
            <person name="Williams K.H."/>
            <person name="Banfield J.F."/>
        </authorList>
    </citation>
    <scope>NUCLEOTIDE SEQUENCE [LARGE SCALE GENOMIC DNA]</scope>
</reference>
<feature type="domain" description="NTP pyrophosphohydrolase MazG-like" evidence="1">
    <location>
        <begin position="30"/>
        <end position="95"/>
    </location>
</feature>
<evidence type="ECO:0000259" key="1">
    <source>
        <dbReference type="Pfam" id="PF03819"/>
    </source>
</evidence>
<gene>
    <name evidence="2" type="ORF">UW79_C0033G0009</name>
</gene>
<keyword evidence="2" id="KW-0378">Hydrolase</keyword>